<gene>
    <name evidence="2" type="ORF">KY290_011213</name>
</gene>
<feature type="compositionally biased region" description="Basic and acidic residues" evidence="1">
    <location>
        <begin position="194"/>
        <end position="206"/>
    </location>
</feature>
<comment type="caution">
    <text evidence="2">The sequence shown here is derived from an EMBL/GenBank/DDBJ whole genome shotgun (WGS) entry which is preliminary data.</text>
</comment>
<dbReference type="Proteomes" id="UP000826656">
    <property type="component" value="Unassembled WGS sequence"/>
</dbReference>
<sequence>MYTHKSNTYSGGAGTSKNSFPSRAGGSYSGGSCGGYSSGASTSGGNYKARKSLLVCEHCGCKGHSKEQCYKIVGYPIDFKSKRKSNMYANQATASEECGHEVRVSNNSLLNQLGAGAGSNNGTFFTSDQYQHILQVLTKSGGDKVGESSANIATVAYAYSSLIALSCSSSCSSKWIIDTGASHHITSNMDIVDKAKKTPPHTDNKDLSIGQVNGIGK</sequence>
<protein>
    <submittedName>
        <fullName evidence="2">Uncharacterized protein</fullName>
    </submittedName>
</protein>
<feature type="region of interest" description="Disordered" evidence="1">
    <location>
        <begin position="194"/>
        <end position="217"/>
    </location>
</feature>
<dbReference type="PANTHER" id="PTHR34222:SF77">
    <property type="entry name" value="CCHC-TYPE DOMAIN-CONTAINING PROTEIN"/>
    <property type="match status" value="1"/>
</dbReference>
<keyword evidence="3" id="KW-1185">Reference proteome</keyword>
<name>A0ABQ7W169_SOLTU</name>
<reference evidence="2 3" key="1">
    <citation type="journal article" date="2021" name="bioRxiv">
        <title>Chromosome-scale and haplotype-resolved genome assembly of a tetraploid potato cultivar.</title>
        <authorList>
            <person name="Sun H."/>
            <person name="Jiao W.-B."/>
            <person name="Krause K."/>
            <person name="Campoy J.A."/>
            <person name="Goel M."/>
            <person name="Folz-Donahue K."/>
            <person name="Kukat C."/>
            <person name="Huettel B."/>
            <person name="Schneeberger K."/>
        </authorList>
    </citation>
    <scope>NUCLEOTIDE SEQUENCE [LARGE SCALE GENOMIC DNA]</scope>
    <source>
        <strain evidence="2">SolTubOtavaFocal</strain>
        <tissue evidence="2">Leaves</tissue>
    </source>
</reference>
<proteinExistence type="predicted"/>
<accession>A0ABQ7W169</accession>
<evidence type="ECO:0000313" key="2">
    <source>
        <dbReference type="EMBL" id="KAH0774076.1"/>
    </source>
</evidence>
<dbReference type="PANTHER" id="PTHR34222">
    <property type="entry name" value="GAG_PRE-INTEGRS DOMAIN-CONTAINING PROTEIN"/>
    <property type="match status" value="1"/>
</dbReference>
<organism evidence="2 3">
    <name type="scientific">Solanum tuberosum</name>
    <name type="common">Potato</name>
    <dbReference type="NCBI Taxonomy" id="4113"/>
    <lineage>
        <taxon>Eukaryota</taxon>
        <taxon>Viridiplantae</taxon>
        <taxon>Streptophyta</taxon>
        <taxon>Embryophyta</taxon>
        <taxon>Tracheophyta</taxon>
        <taxon>Spermatophyta</taxon>
        <taxon>Magnoliopsida</taxon>
        <taxon>eudicotyledons</taxon>
        <taxon>Gunneridae</taxon>
        <taxon>Pentapetalae</taxon>
        <taxon>asterids</taxon>
        <taxon>lamiids</taxon>
        <taxon>Solanales</taxon>
        <taxon>Solanaceae</taxon>
        <taxon>Solanoideae</taxon>
        <taxon>Solaneae</taxon>
        <taxon>Solanum</taxon>
    </lineage>
</organism>
<evidence type="ECO:0000256" key="1">
    <source>
        <dbReference type="SAM" id="MobiDB-lite"/>
    </source>
</evidence>
<evidence type="ECO:0000313" key="3">
    <source>
        <dbReference type="Proteomes" id="UP000826656"/>
    </source>
</evidence>
<dbReference type="EMBL" id="JAIVGD010000005">
    <property type="protein sequence ID" value="KAH0774076.1"/>
    <property type="molecule type" value="Genomic_DNA"/>
</dbReference>